<evidence type="ECO:0000256" key="1">
    <source>
        <dbReference type="SAM" id="Coils"/>
    </source>
</evidence>
<proteinExistence type="predicted"/>
<feature type="region of interest" description="Disordered" evidence="2">
    <location>
        <begin position="424"/>
        <end position="523"/>
    </location>
</feature>
<feature type="compositionally biased region" description="Acidic residues" evidence="2">
    <location>
        <begin position="437"/>
        <end position="461"/>
    </location>
</feature>
<dbReference type="OrthoDB" id="5969272at2759"/>
<evidence type="ECO:0000313" key="4">
    <source>
        <dbReference type="Proteomes" id="UP000625711"/>
    </source>
</evidence>
<protein>
    <submittedName>
        <fullName evidence="3">Uncharacterized protein</fullName>
    </submittedName>
</protein>
<name>A0A834INQ5_RHYFE</name>
<evidence type="ECO:0000256" key="2">
    <source>
        <dbReference type="SAM" id="MobiDB-lite"/>
    </source>
</evidence>
<feature type="compositionally biased region" description="Basic and acidic residues" evidence="2">
    <location>
        <begin position="470"/>
        <end position="480"/>
    </location>
</feature>
<keyword evidence="1" id="KW-0175">Coiled coil</keyword>
<sequence length="650" mass="75452">MPFNVMIQLCRVTRASKLFQRNFYLPLLKPLSPREALRKRIITGKDVLPKALEHWIPVLEEYAVRVARRKRMPKGRGKKRQRQKDTMKYVTPVFDHNLPFHTRLDRIVSGKSTGRGQCYTYYIPEKKCTLVLTHQMERAVRDKDIVDILIAQRHEKILVKLRDGFKFTMPLRPYTDHVPIYRGEGWTKKEVEEYHHHGHETFSIAQMFEAKEAGIEDWEMEMIRLANARKKKLKGEESKDWRAMLQSTVENMDWEEFEEEAKQIVTEVKEVVEDQPIAMAVDDMDKTCNVNEKLKAAGPEVLNMLPAMPEIPEILKVLKDQSEMTELAQVSGARVSLDAGKDRFVPGQMVTSEEGELFVPGQTVVTETGEKEYTPGFTVLMDGEPTLIPGLVMGEDPNKAMFLPGEAAITEEGELQFAATEDDVLAHPPTPPPPEPVEPEEPDEPEEAELDEVQDSAEEEIEFKPPPPRQRKEFVYERPKRQYNIESMGPKHRERGSRRAPAPPPAATEAPKPATKPKKHVPRKVIEFTQPVVEKDLLVQLRERVASKKEKRGKEEAKVDRARREIRLKARKLIESQPPPPKYEPLEPVRKSERLRELEQSIKQGDFFVDYKKYLNRERDFSFNWLEKYQYRHTFDSVGIQRHRVWKSVF</sequence>
<keyword evidence="4" id="KW-1185">Reference proteome</keyword>
<feature type="coiled-coil region" evidence="1">
    <location>
        <begin position="538"/>
        <end position="565"/>
    </location>
</feature>
<feature type="region of interest" description="Disordered" evidence="2">
    <location>
        <begin position="570"/>
        <end position="590"/>
    </location>
</feature>
<comment type="caution">
    <text evidence="3">The sequence shown here is derived from an EMBL/GenBank/DDBJ whole genome shotgun (WGS) entry which is preliminary data.</text>
</comment>
<dbReference type="Proteomes" id="UP000625711">
    <property type="component" value="Unassembled WGS sequence"/>
</dbReference>
<dbReference type="AlphaFoldDB" id="A0A834INQ5"/>
<organism evidence="3 4">
    <name type="scientific">Rhynchophorus ferrugineus</name>
    <name type="common">Red palm weevil</name>
    <name type="synonym">Curculio ferrugineus</name>
    <dbReference type="NCBI Taxonomy" id="354439"/>
    <lineage>
        <taxon>Eukaryota</taxon>
        <taxon>Metazoa</taxon>
        <taxon>Ecdysozoa</taxon>
        <taxon>Arthropoda</taxon>
        <taxon>Hexapoda</taxon>
        <taxon>Insecta</taxon>
        <taxon>Pterygota</taxon>
        <taxon>Neoptera</taxon>
        <taxon>Endopterygota</taxon>
        <taxon>Coleoptera</taxon>
        <taxon>Polyphaga</taxon>
        <taxon>Cucujiformia</taxon>
        <taxon>Curculionidae</taxon>
        <taxon>Dryophthorinae</taxon>
        <taxon>Rhynchophorus</taxon>
    </lineage>
</organism>
<gene>
    <name evidence="3" type="ORF">GWI33_000940</name>
</gene>
<evidence type="ECO:0000313" key="3">
    <source>
        <dbReference type="EMBL" id="KAF7283309.1"/>
    </source>
</evidence>
<accession>A0A834INQ5</accession>
<dbReference type="EMBL" id="JAACXV010000117">
    <property type="protein sequence ID" value="KAF7283309.1"/>
    <property type="molecule type" value="Genomic_DNA"/>
</dbReference>
<reference evidence="3" key="1">
    <citation type="submission" date="2020-08" db="EMBL/GenBank/DDBJ databases">
        <title>Genome sequencing and assembly of the red palm weevil Rhynchophorus ferrugineus.</title>
        <authorList>
            <person name="Dias G.B."/>
            <person name="Bergman C.M."/>
            <person name="Manee M."/>
        </authorList>
    </citation>
    <scope>NUCLEOTIDE SEQUENCE</scope>
    <source>
        <strain evidence="3">AA-2017</strain>
        <tissue evidence="3">Whole larva</tissue>
    </source>
</reference>